<protein>
    <submittedName>
        <fullName evidence="1">Uncharacterized protein</fullName>
    </submittedName>
</protein>
<keyword evidence="2" id="KW-1185">Reference proteome</keyword>
<comment type="caution">
    <text evidence="1">The sequence shown here is derived from an EMBL/GenBank/DDBJ whole genome shotgun (WGS) entry which is preliminary data.</text>
</comment>
<accession>A0A5C6EEN5</accession>
<dbReference type="Proteomes" id="UP000318288">
    <property type="component" value="Unassembled WGS sequence"/>
</dbReference>
<organism evidence="1 2">
    <name type="scientific">Rubripirellula tenax</name>
    <dbReference type="NCBI Taxonomy" id="2528015"/>
    <lineage>
        <taxon>Bacteria</taxon>
        <taxon>Pseudomonadati</taxon>
        <taxon>Planctomycetota</taxon>
        <taxon>Planctomycetia</taxon>
        <taxon>Pirellulales</taxon>
        <taxon>Pirellulaceae</taxon>
        <taxon>Rubripirellula</taxon>
    </lineage>
</organism>
<gene>
    <name evidence="1" type="ORF">Poly51_55860</name>
</gene>
<proteinExistence type="predicted"/>
<sequence length="99" mass="11223">MDSQNNAAATSVQSVVRRCVDCGSTNIVKELPIRDRVHEGPQPSLCWPDLCRHQVQVQMMDGSDPPRCAWCGKDYSETRELTLEEQMDSMARNRAAWLD</sequence>
<evidence type="ECO:0000313" key="1">
    <source>
        <dbReference type="EMBL" id="TWU46191.1"/>
    </source>
</evidence>
<dbReference type="AlphaFoldDB" id="A0A5C6EEN5"/>
<reference evidence="1 2" key="1">
    <citation type="submission" date="2019-02" db="EMBL/GenBank/DDBJ databases">
        <title>Deep-cultivation of Planctomycetes and their phenomic and genomic characterization uncovers novel biology.</title>
        <authorList>
            <person name="Wiegand S."/>
            <person name="Jogler M."/>
            <person name="Boedeker C."/>
            <person name="Pinto D."/>
            <person name="Vollmers J."/>
            <person name="Rivas-Marin E."/>
            <person name="Kohn T."/>
            <person name="Peeters S.H."/>
            <person name="Heuer A."/>
            <person name="Rast P."/>
            <person name="Oberbeckmann S."/>
            <person name="Bunk B."/>
            <person name="Jeske O."/>
            <person name="Meyerdierks A."/>
            <person name="Storesund J.E."/>
            <person name="Kallscheuer N."/>
            <person name="Luecker S."/>
            <person name="Lage O.M."/>
            <person name="Pohl T."/>
            <person name="Merkel B.J."/>
            <person name="Hornburger P."/>
            <person name="Mueller R.-W."/>
            <person name="Bruemmer F."/>
            <person name="Labrenz M."/>
            <person name="Spormann A.M."/>
            <person name="Op Den Camp H."/>
            <person name="Overmann J."/>
            <person name="Amann R."/>
            <person name="Jetten M.S.M."/>
            <person name="Mascher T."/>
            <person name="Medema M.H."/>
            <person name="Devos D.P."/>
            <person name="Kaster A.-K."/>
            <person name="Ovreas L."/>
            <person name="Rohde M."/>
            <person name="Galperin M.Y."/>
            <person name="Jogler C."/>
        </authorList>
    </citation>
    <scope>NUCLEOTIDE SEQUENCE [LARGE SCALE GENOMIC DNA]</scope>
    <source>
        <strain evidence="1 2">Poly51</strain>
    </source>
</reference>
<evidence type="ECO:0000313" key="2">
    <source>
        <dbReference type="Proteomes" id="UP000318288"/>
    </source>
</evidence>
<dbReference type="EMBL" id="SJPW01000008">
    <property type="protein sequence ID" value="TWU46191.1"/>
    <property type="molecule type" value="Genomic_DNA"/>
</dbReference>
<name>A0A5C6EEN5_9BACT</name>